<dbReference type="Proteomes" id="UP000753802">
    <property type="component" value="Unassembled WGS sequence"/>
</dbReference>
<dbReference type="Gene3D" id="1.10.10.1320">
    <property type="entry name" value="Anti-sigma factor, zinc-finger domain"/>
    <property type="match status" value="1"/>
</dbReference>
<dbReference type="InterPro" id="IPR027383">
    <property type="entry name" value="Znf_put"/>
</dbReference>
<name>A0ABX0A121_9BACT</name>
<dbReference type="SUPFAM" id="SSF48371">
    <property type="entry name" value="ARM repeat"/>
    <property type="match status" value="1"/>
</dbReference>
<evidence type="ECO:0000259" key="2">
    <source>
        <dbReference type="Pfam" id="PF13490"/>
    </source>
</evidence>
<keyword evidence="1" id="KW-0812">Transmembrane</keyword>
<evidence type="ECO:0000256" key="1">
    <source>
        <dbReference type="SAM" id="Phobius"/>
    </source>
</evidence>
<evidence type="ECO:0000313" key="4">
    <source>
        <dbReference type="Proteomes" id="UP000753802"/>
    </source>
</evidence>
<evidence type="ECO:0000313" key="3">
    <source>
        <dbReference type="EMBL" id="NCI50856.1"/>
    </source>
</evidence>
<accession>A0ABX0A121</accession>
<dbReference type="InterPro" id="IPR011989">
    <property type="entry name" value="ARM-like"/>
</dbReference>
<dbReference type="RefSeq" id="WP_161819163.1">
    <property type="nucleotide sequence ID" value="NZ_JAACJS010000015.1"/>
</dbReference>
<dbReference type="EMBL" id="JAACJS010000015">
    <property type="protein sequence ID" value="NCI50856.1"/>
    <property type="molecule type" value="Genomic_DNA"/>
</dbReference>
<sequence length="270" mass="30322">MKCEKEEQITLWINNEMTEAERKAFEKHLGECPACAQELKAEQQLWNMIGELPAPQPSADMRVRFDAMLEDFKASHQPKANALSRIGSKLKLLWSFQPGMQLAYTVILVVIGIGLGSLLKRGGSDQVTRAELAEVTTKLKDMNETMMLALIENPSASERIRGVSYTEKIKTANKEVIDALLSTLNNDQNVNVRLVTLEALTQYTYDASVREGLVKSIAQQDSPLMQAALADVMLKLQEKRSVQSFRKLLEQKDLDKSIRGKIEETITKLI</sequence>
<keyword evidence="1" id="KW-0472">Membrane</keyword>
<dbReference type="Pfam" id="PF13490">
    <property type="entry name" value="zf-HC2"/>
    <property type="match status" value="1"/>
</dbReference>
<comment type="caution">
    <text evidence="3">The sequence shown here is derived from an EMBL/GenBank/DDBJ whole genome shotgun (WGS) entry which is preliminary data.</text>
</comment>
<feature type="transmembrane region" description="Helical" evidence="1">
    <location>
        <begin position="102"/>
        <end position="119"/>
    </location>
</feature>
<keyword evidence="4" id="KW-1185">Reference proteome</keyword>
<dbReference type="Gene3D" id="1.25.10.10">
    <property type="entry name" value="Leucine-rich Repeat Variant"/>
    <property type="match status" value="1"/>
</dbReference>
<reference evidence="3 4" key="1">
    <citation type="submission" date="2020-01" db="EMBL/GenBank/DDBJ databases">
        <title>Genome analysis.</title>
        <authorList>
            <person name="Wu S."/>
            <person name="Wang G."/>
        </authorList>
    </citation>
    <scope>NUCLEOTIDE SEQUENCE [LARGE SCALE GENOMIC DNA]</scope>
    <source>
        <strain evidence="3 4">SYL130</strain>
    </source>
</reference>
<dbReference type="InterPro" id="IPR041916">
    <property type="entry name" value="Anti_sigma_zinc_sf"/>
</dbReference>
<keyword evidence="1" id="KW-1133">Transmembrane helix</keyword>
<organism evidence="3 4">
    <name type="scientific">Sediminibacterium roseum</name>
    <dbReference type="NCBI Taxonomy" id="1978412"/>
    <lineage>
        <taxon>Bacteria</taxon>
        <taxon>Pseudomonadati</taxon>
        <taxon>Bacteroidota</taxon>
        <taxon>Chitinophagia</taxon>
        <taxon>Chitinophagales</taxon>
        <taxon>Chitinophagaceae</taxon>
        <taxon>Sediminibacterium</taxon>
    </lineage>
</organism>
<feature type="domain" description="Putative zinc-finger" evidence="2">
    <location>
        <begin position="6"/>
        <end position="36"/>
    </location>
</feature>
<gene>
    <name evidence="3" type="ORF">GWC95_13035</name>
</gene>
<protein>
    <submittedName>
        <fullName evidence="3">HEAT repeat domain-containing protein</fullName>
    </submittedName>
</protein>
<proteinExistence type="predicted"/>
<dbReference type="InterPro" id="IPR016024">
    <property type="entry name" value="ARM-type_fold"/>
</dbReference>